<dbReference type="Proteomes" id="UP000236893">
    <property type="component" value="Unassembled WGS sequence"/>
</dbReference>
<proteinExistence type="predicted"/>
<accession>A0A2S5A7J2</accession>
<reference evidence="2 3" key="1">
    <citation type="submission" date="2018-01" db="EMBL/GenBank/DDBJ databases">
        <authorList>
            <person name="Gaut B.S."/>
            <person name="Morton B.R."/>
            <person name="Clegg M.T."/>
            <person name="Duvall M.R."/>
        </authorList>
    </citation>
    <scope>NUCLEOTIDE SEQUENCE [LARGE SCALE GENOMIC DNA]</scope>
    <source>
        <strain evidence="2 3">HR-AV</strain>
    </source>
</reference>
<dbReference type="Gene3D" id="2.40.160.20">
    <property type="match status" value="1"/>
</dbReference>
<evidence type="ECO:0000313" key="2">
    <source>
        <dbReference type="EMBL" id="POY38322.1"/>
    </source>
</evidence>
<dbReference type="AlphaFoldDB" id="A0A2S5A7J2"/>
<dbReference type="RefSeq" id="WP_103787552.1">
    <property type="nucleotide sequence ID" value="NZ_PQVF01000002.1"/>
</dbReference>
<comment type="caution">
    <text evidence="2">The sequence shown here is derived from an EMBL/GenBank/DDBJ whole genome shotgun (WGS) entry which is preliminary data.</text>
</comment>
<name>A0A2S5A7J2_9SPHI</name>
<dbReference type="Pfam" id="PF19573">
    <property type="entry name" value="DUF6089"/>
    <property type="match status" value="1"/>
</dbReference>
<protein>
    <recommendedName>
        <fullName evidence="1">DUF6089 domain-containing protein</fullName>
    </recommendedName>
</protein>
<keyword evidence="3" id="KW-1185">Reference proteome</keyword>
<dbReference type="EMBL" id="PQVF01000002">
    <property type="protein sequence ID" value="POY38322.1"/>
    <property type="molecule type" value="Genomic_DNA"/>
</dbReference>
<evidence type="ECO:0000259" key="1">
    <source>
        <dbReference type="Pfam" id="PF19573"/>
    </source>
</evidence>
<sequence length="266" mass="29866">MFKKIVAGLTVFVIIIAFNASAQKYELGLFAGTSGYKGDLSQFNYLRFTDPAFGLVFRTNFNPRNALKVSLTHGKVQANDATSGIPDQESRNLRFQSVINELSIQYEFNFFSLNPFIEDERFSPYLSAGISVFNFDPKAENGQRLQPLGTEGQGLAGNSDRYKLTDIAIPLGFGLKYRMNDRWNLFSELGYRFTFTDYIDDVSGYYVNLNSVPSTLTKTYADRSPEAGYPANLPGNQRGDLRKNDMYMFAVVGISFSFVSSHCPSF</sequence>
<dbReference type="InterPro" id="IPR045743">
    <property type="entry name" value="DUF6089"/>
</dbReference>
<gene>
    <name evidence="2" type="ORF">C3K47_02685</name>
</gene>
<dbReference type="InterPro" id="IPR011250">
    <property type="entry name" value="OMP/PagP_B-barrel"/>
</dbReference>
<dbReference type="SUPFAM" id="SSF56925">
    <property type="entry name" value="OMPA-like"/>
    <property type="match status" value="1"/>
</dbReference>
<evidence type="ECO:0000313" key="3">
    <source>
        <dbReference type="Proteomes" id="UP000236893"/>
    </source>
</evidence>
<feature type="domain" description="DUF6089" evidence="1">
    <location>
        <begin position="10"/>
        <end position="202"/>
    </location>
</feature>
<dbReference type="OrthoDB" id="654178at2"/>
<organism evidence="2 3">
    <name type="scientific">Solitalea longa</name>
    <dbReference type="NCBI Taxonomy" id="2079460"/>
    <lineage>
        <taxon>Bacteria</taxon>
        <taxon>Pseudomonadati</taxon>
        <taxon>Bacteroidota</taxon>
        <taxon>Sphingobacteriia</taxon>
        <taxon>Sphingobacteriales</taxon>
        <taxon>Sphingobacteriaceae</taxon>
        <taxon>Solitalea</taxon>
    </lineage>
</organism>